<dbReference type="InterPro" id="IPR038670">
    <property type="entry name" value="HslJ-like_sf"/>
</dbReference>
<dbReference type="PANTHER" id="PTHR35535:SF1">
    <property type="entry name" value="HEAT SHOCK PROTEIN HSLJ"/>
    <property type="match status" value="1"/>
</dbReference>
<keyword evidence="2" id="KW-0449">Lipoprotein</keyword>
<keyword evidence="3" id="KW-1185">Reference proteome</keyword>
<dbReference type="EMBL" id="FQ312005">
    <property type="protein sequence ID" value="CBW25362.1"/>
    <property type="molecule type" value="Genomic_DNA"/>
</dbReference>
<evidence type="ECO:0000259" key="1">
    <source>
        <dbReference type="Pfam" id="PF03724"/>
    </source>
</evidence>
<dbReference type="eggNOG" id="COG3187">
    <property type="taxonomic scope" value="Bacteria"/>
</dbReference>
<sequence length="142" mass="15656">MLSISNKGINMKVILILLSLQLVACSGLKKVTQPSILGNWKVTDIQNVTLISDANANLNFKLEDSLAGSSSCNSYFGKYKVDGEVLSISQTGSTKKLCFGKLNNYEFLFFQSLPLVNRYEIRGNNLSLLAKDGKVIFKAIRD</sequence>
<reference evidence="3" key="1">
    <citation type="journal article" date="2013" name="ISME J.">
        <title>A small predatory core genome in the divergent marine Bacteriovorax marinus SJ and the terrestrial Bdellovibrio bacteriovorus.</title>
        <authorList>
            <person name="Crossman L.C."/>
            <person name="Chen H."/>
            <person name="Cerdeno-Tarraga A.M."/>
            <person name="Brooks K."/>
            <person name="Quail M.A."/>
            <person name="Pineiro S.A."/>
            <person name="Hobley L."/>
            <person name="Sockett R.E."/>
            <person name="Bentley S.D."/>
            <person name="Parkhill J."/>
            <person name="Williams H.N."/>
            <person name="Stine O.C."/>
        </authorList>
    </citation>
    <scope>NUCLEOTIDE SEQUENCE [LARGE SCALE GENOMIC DNA]</scope>
    <source>
        <strain evidence="3">ATCC BAA-682 / DSM 15412 / SJ</strain>
    </source>
</reference>
<protein>
    <submittedName>
        <fullName evidence="2">Lipoprotein</fullName>
    </submittedName>
</protein>
<accession>E1X422</accession>
<evidence type="ECO:0000313" key="3">
    <source>
        <dbReference type="Proteomes" id="UP000008963"/>
    </source>
</evidence>
<dbReference type="InterPro" id="IPR005184">
    <property type="entry name" value="DUF306_Meta_HslJ"/>
</dbReference>
<feature type="domain" description="DUF306" evidence="1">
    <location>
        <begin position="37"/>
        <end position="136"/>
    </location>
</feature>
<dbReference type="Gene3D" id="2.40.128.270">
    <property type="match status" value="1"/>
</dbReference>
<dbReference type="InterPro" id="IPR053147">
    <property type="entry name" value="Hsp_HslJ-like"/>
</dbReference>
<dbReference type="HOGENOM" id="CLU_075808_5_3_7"/>
<name>E1X422_HALMS</name>
<organism evidence="2 3">
    <name type="scientific">Halobacteriovorax marinus (strain ATCC BAA-682 / DSM 15412 / SJ)</name>
    <name type="common">Bacteriovorax marinus</name>
    <dbReference type="NCBI Taxonomy" id="862908"/>
    <lineage>
        <taxon>Bacteria</taxon>
        <taxon>Pseudomonadati</taxon>
        <taxon>Bdellovibrionota</taxon>
        <taxon>Bacteriovoracia</taxon>
        <taxon>Bacteriovoracales</taxon>
        <taxon>Halobacteriovoraceae</taxon>
        <taxon>Halobacteriovorax</taxon>
    </lineage>
</organism>
<dbReference type="Pfam" id="PF03724">
    <property type="entry name" value="META"/>
    <property type="match status" value="1"/>
</dbReference>
<proteinExistence type="predicted"/>
<dbReference type="PATRIC" id="fig|862908.3.peg.428"/>
<dbReference type="PANTHER" id="PTHR35535">
    <property type="entry name" value="HEAT SHOCK PROTEIN HSLJ"/>
    <property type="match status" value="1"/>
</dbReference>
<evidence type="ECO:0000313" key="2">
    <source>
        <dbReference type="EMBL" id="CBW25362.1"/>
    </source>
</evidence>
<dbReference type="AlphaFoldDB" id="E1X422"/>
<dbReference type="KEGG" id="bmx:BMS_0448"/>
<dbReference type="STRING" id="862908.BMS_0448"/>
<dbReference type="Proteomes" id="UP000008963">
    <property type="component" value="Chromosome"/>
</dbReference>
<gene>
    <name evidence="2" type="ordered locus">BMS_0448</name>
</gene>